<dbReference type="GO" id="GO:0005576">
    <property type="term" value="C:extracellular region"/>
    <property type="evidence" value="ECO:0007669"/>
    <property type="project" value="TreeGrafter"/>
</dbReference>
<keyword evidence="1" id="KW-0472">Membrane</keyword>
<name>A0A4R6PIN6_NOCIG</name>
<dbReference type="EMBL" id="SNXK01000004">
    <property type="protein sequence ID" value="TDP37957.1"/>
    <property type="molecule type" value="Genomic_DNA"/>
</dbReference>
<keyword evidence="1" id="KW-1133">Transmembrane helix</keyword>
<protein>
    <submittedName>
        <fullName evidence="4">Virulence factor Mce-like protein</fullName>
    </submittedName>
</protein>
<dbReference type="Pfam" id="PF02470">
    <property type="entry name" value="MlaD"/>
    <property type="match status" value="1"/>
</dbReference>
<dbReference type="AlphaFoldDB" id="A0A4R6PIN6"/>
<dbReference type="InterPro" id="IPR024516">
    <property type="entry name" value="Mce_C"/>
</dbReference>
<dbReference type="RefSeq" id="WP_067488856.1">
    <property type="nucleotide sequence ID" value="NZ_SNXK01000004.1"/>
</dbReference>
<evidence type="ECO:0000259" key="3">
    <source>
        <dbReference type="Pfam" id="PF11887"/>
    </source>
</evidence>
<evidence type="ECO:0000313" key="5">
    <source>
        <dbReference type="Proteomes" id="UP000295087"/>
    </source>
</evidence>
<organism evidence="4 5">
    <name type="scientific">Nocardia ignorata</name>
    <dbReference type="NCBI Taxonomy" id="145285"/>
    <lineage>
        <taxon>Bacteria</taxon>
        <taxon>Bacillati</taxon>
        <taxon>Actinomycetota</taxon>
        <taxon>Actinomycetes</taxon>
        <taxon>Mycobacteriales</taxon>
        <taxon>Nocardiaceae</taxon>
        <taxon>Nocardia</taxon>
    </lineage>
</organism>
<accession>A0A4R6PIN6</accession>
<proteinExistence type="predicted"/>
<dbReference type="PANTHER" id="PTHR33371">
    <property type="entry name" value="INTERMEMBRANE PHOSPHOLIPID TRANSPORT SYSTEM BINDING PROTEIN MLAD-RELATED"/>
    <property type="match status" value="1"/>
</dbReference>
<reference evidence="4 5" key="1">
    <citation type="submission" date="2019-03" db="EMBL/GenBank/DDBJ databases">
        <title>Genomic Encyclopedia of Type Strains, Phase IV (KMG-IV): sequencing the most valuable type-strain genomes for metagenomic binning, comparative biology and taxonomic classification.</title>
        <authorList>
            <person name="Goeker M."/>
        </authorList>
    </citation>
    <scope>NUCLEOTIDE SEQUENCE [LARGE SCALE GENOMIC DNA]</scope>
    <source>
        <strain evidence="4 5">DSM 44496</strain>
    </source>
</reference>
<keyword evidence="5" id="KW-1185">Reference proteome</keyword>
<dbReference type="PANTHER" id="PTHR33371:SF19">
    <property type="entry name" value="MCE-FAMILY PROTEIN MCE4A"/>
    <property type="match status" value="1"/>
</dbReference>
<dbReference type="Proteomes" id="UP000295087">
    <property type="component" value="Unassembled WGS sequence"/>
</dbReference>
<sequence length="474" mass="49355">MILDLSGRGPKPLQLTAAGLAMITAFAVALYLLALRYNGEFEETVTVGADLTSTGDGLPQRADVKFRGMIVGVVGSVEMVAAGERQRATLELKPGLAETIPNTVTARVVPDNIFGVSSIQLVDNGAATSGLRAGAVIAEDTSEATIQLQTTLNTLRDVLTTIQPEKLGRVLATLSAALDPAGRAPGSTIERLDQWLTTVHRIPEIGDLLGDLGRASTALSQSAPELVGVLADSVNSARTLNEHRTDLIELLMQGNSAVESVNVLFGANPNAGKELVAGLDDLLGGIARDPGALQTTAANLNTSLRNLQQVFNFGSRRQMTWRMDVTFTPFQQYTAADCPRYGEMTGPRCGGPTVPEVAPPQEYPPGMLPNRLEAAGPAPVMPAVPQLPALPSITVPAIPGLPPIPGLPAIPGITAPAAAVEPTPATTPAAQRLTGIEAISALVGGRPTFSQLLLLSSILGDTPLVPDTEDGVRQ</sequence>
<dbReference type="InterPro" id="IPR003399">
    <property type="entry name" value="Mce/MlaD"/>
</dbReference>
<keyword evidence="1" id="KW-0812">Transmembrane</keyword>
<evidence type="ECO:0000259" key="2">
    <source>
        <dbReference type="Pfam" id="PF02470"/>
    </source>
</evidence>
<feature type="transmembrane region" description="Helical" evidence="1">
    <location>
        <begin position="12"/>
        <end position="34"/>
    </location>
</feature>
<feature type="domain" description="Mammalian cell entry C-terminal" evidence="3">
    <location>
        <begin position="130"/>
        <end position="347"/>
    </location>
</feature>
<gene>
    <name evidence="4" type="ORF">DFR75_104309</name>
</gene>
<dbReference type="Pfam" id="PF11887">
    <property type="entry name" value="Mce4_CUP1"/>
    <property type="match status" value="1"/>
</dbReference>
<evidence type="ECO:0000313" key="4">
    <source>
        <dbReference type="EMBL" id="TDP37957.1"/>
    </source>
</evidence>
<dbReference type="GO" id="GO:0051701">
    <property type="term" value="P:biological process involved in interaction with host"/>
    <property type="evidence" value="ECO:0007669"/>
    <property type="project" value="TreeGrafter"/>
</dbReference>
<evidence type="ECO:0000256" key="1">
    <source>
        <dbReference type="SAM" id="Phobius"/>
    </source>
</evidence>
<dbReference type="InterPro" id="IPR052336">
    <property type="entry name" value="MlaD_Phospholipid_Transporter"/>
</dbReference>
<feature type="domain" description="Mce/MlaD" evidence="2">
    <location>
        <begin position="51"/>
        <end position="122"/>
    </location>
</feature>
<comment type="caution">
    <text evidence="4">The sequence shown here is derived from an EMBL/GenBank/DDBJ whole genome shotgun (WGS) entry which is preliminary data.</text>
</comment>